<proteinExistence type="predicted"/>
<gene>
    <name evidence="1" type="ORF">K4L44_04055</name>
</gene>
<keyword evidence="2" id="KW-1185">Reference proteome</keyword>
<dbReference type="EMBL" id="CP081303">
    <property type="protein sequence ID" value="QZE15010.1"/>
    <property type="molecule type" value="Genomic_DNA"/>
</dbReference>
<sequence>MADTLTKIKHVAESTPSKWIDNATERQQNRAWKRRSFKIAVRVLQEIRAQKQSNGMSQKMLAQHMGVSPQYINKLLKGNENLTLETISKIEEVLQISLIEVLSETTSTTVRTINTFDNVVSSKKAINITEPKVIDLNSYTNATVTNG</sequence>
<accession>A0AC61NH82</accession>
<dbReference type="Proteomes" id="UP000826212">
    <property type="component" value="Chromosome"/>
</dbReference>
<organism evidence="1 2">
    <name type="scientific">Halosquirtibacter laminarini</name>
    <dbReference type="NCBI Taxonomy" id="3374600"/>
    <lineage>
        <taxon>Bacteria</taxon>
        <taxon>Pseudomonadati</taxon>
        <taxon>Bacteroidota</taxon>
        <taxon>Bacteroidia</taxon>
        <taxon>Marinilabiliales</taxon>
        <taxon>Prolixibacteraceae</taxon>
        <taxon>Halosquirtibacter</taxon>
    </lineage>
</organism>
<protein>
    <submittedName>
        <fullName evidence="1">Helix-turn-helix domain-containing protein</fullName>
    </submittedName>
</protein>
<reference evidence="1" key="1">
    <citation type="submission" date="2021-08" db="EMBL/GenBank/DDBJ databases">
        <title>Novel anaerobic bacterium isolated from sea squirt in East Sea, Republic of Korea.</title>
        <authorList>
            <person name="Nguyen T.H."/>
            <person name="Li Z."/>
            <person name="Lee Y.-J."/>
            <person name="Ko J."/>
            <person name="Kim S.-G."/>
        </authorList>
    </citation>
    <scope>NUCLEOTIDE SEQUENCE</scope>
    <source>
        <strain evidence="1">KCTC 25031</strain>
    </source>
</reference>
<evidence type="ECO:0000313" key="1">
    <source>
        <dbReference type="EMBL" id="QZE15010.1"/>
    </source>
</evidence>
<name>A0AC61NH82_9BACT</name>
<evidence type="ECO:0000313" key="2">
    <source>
        <dbReference type="Proteomes" id="UP000826212"/>
    </source>
</evidence>